<keyword evidence="2" id="KW-1185">Reference proteome</keyword>
<dbReference type="GeneID" id="5484781"/>
<dbReference type="Proteomes" id="UP000001312">
    <property type="component" value="Unassembled WGS sequence"/>
</dbReference>
<accession>A7EYR7</accession>
<sequence length="61" mass="6830">MHISISTLLPPIASTFSFSCTAFQVQVIITTAGSMQIMCYEELELRKVVKVDHDLCVRILT</sequence>
<dbReference type="AlphaFoldDB" id="A7EYR7"/>
<organism evidence="1 2">
    <name type="scientific">Sclerotinia sclerotiorum (strain ATCC 18683 / 1980 / Ss-1)</name>
    <name type="common">White mold</name>
    <name type="synonym">Whetzelinia sclerotiorum</name>
    <dbReference type="NCBI Taxonomy" id="665079"/>
    <lineage>
        <taxon>Eukaryota</taxon>
        <taxon>Fungi</taxon>
        <taxon>Dikarya</taxon>
        <taxon>Ascomycota</taxon>
        <taxon>Pezizomycotina</taxon>
        <taxon>Leotiomycetes</taxon>
        <taxon>Helotiales</taxon>
        <taxon>Sclerotiniaceae</taxon>
        <taxon>Sclerotinia</taxon>
    </lineage>
</organism>
<protein>
    <submittedName>
        <fullName evidence="1">Uncharacterized protein</fullName>
    </submittedName>
</protein>
<dbReference type="HOGENOM" id="CLU_2924102_0_0_1"/>
<dbReference type="KEGG" id="ssl:SS1G_10483"/>
<gene>
    <name evidence="1" type="ORF">SS1G_10483</name>
</gene>
<name>A7EYR7_SCLS1</name>
<proteinExistence type="predicted"/>
<evidence type="ECO:0000313" key="1">
    <source>
        <dbReference type="EMBL" id="EDN94609.1"/>
    </source>
</evidence>
<dbReference type="RefSeq" id="XP_001588935.1">
    <property type="nucleotide sequence ID" value="XM_001588885.1"/>
</dbReference>
<evidence type="ECO:0000313" key="2">
    <source>
        <dbReference type="Proteomes" id="UP000001312"/>
    </source>
</evidence>
<reference evidence="2" key="1">
    <citation type="journal article" date="2011" name="PLoS Genet.">
        <title>Genomic analysis of the necrotrophic fungal pathogens Sclerotinia sclerotiorum and Botrytis cinerea.</title>
        <authorList>
            <person name="Amselem J."/>
            <person name="Cuomo C.A."/>
            <person name="van Kan J.A."/>
            <person name="Viaud M."/>
            <person name="Benito E.P."/>
            <person name="Couloux A."/>
            <person name="Coutinho P.M."/>
            <person name="de Vries R.P."/>
            <person name="Dyer P.S."/>
            <person name="Fillinger S."/>
            <person name="Fournier E."/>
            <person name="Gout L."/>
            <person name="Hahn M."/>
            <person name="Kohn L."/>
            <person name="Lapalu N."/>
            <person name="Plummer K.M."/>
            <person name="Pradier J.M."/>
            <person name="Quevillon E."/>
            <person name="Sharon A."/>
            <person name="Simon A."/>
            <person name="ten Have A."/>
            <person name="Tudzynski B."/>
            <person name="Tudzynski P."/>
            <person name="Wincker P."/>
            <person name="Andrew M."/>
            <person name="Anthouard V."/>
            <person name="Beever R.E."/>
            <person name="Beffa R."/>
            <person name="Benoit I."/>
            <person name="Bouzid O."/>
            <person name="Brault B."/>
            <person name="Chen Z."/>
            <person name="Choquer M."/>
            <person name="Collemare J."/>
            <person name="Cotton P."/>
            <person name="Danchin E.G."/>
            <person name="Da Silva C."/>
            <person name="Gautier A."/>
            <person name="Giraud C."/>
            <person name="Giraud T."/>
            <person name="Gonzalez C."/>
            <person name="Grossetete S."/>
            <person name="Guldener U."/>
            <person name="Henrissat B."/>
            <person name="Howlett B.J."/>
            <person name="Kodira C."/>
            <person name="Kretschmer M."/>
            <person name="Lappartient A."/>
            <person name="Leroch M."/>
            <person name="Levis C."/>
            <person name="Mauceli E."/>
            <person name="Neuveglise C."/>
            <person name="Oeser B."/>
            <person name="Pearson M."/>
            <person name="Poulain J."/>
            <person name="Poussereau N."/>
            <person name="Quesneville H."/>
            <person name="Rascle C."/>
            <person name="Schumacher J."/>
            <person name="Segurens B."/>
            <person name="Sexton A."/>
            <person name="Silva E."/>
            <person name="Sirven C."/>
            <person name="Soanes D.M."/>
            <person name="Talbot N.J."/>
            <person name="Templeton M."/>
            <person name="Yandava C."/>
            <person name="Yarden O."/>
            <person name="Zeng Q."/>
            <person name="Rollins J.A."/>
            <person name="Lebrun M.H."/>
            <person name="Dickman M."/>
        </authorList>
    </citation>
    <scope>NUCLEOTIDE SEQUENCE [LARGE SCALE GENOMIC DNA]</scope>
    <source>
        <strain evidence="2">ATCC 18683 / 1980 / Ss-1</strain>
    </source>
</reference>
<dbReference type="EMBL" id="CH476635">
    <property type="protein sequence ID" value="EDN94609.1"/>
    <property type="molecule type" value="Genomic_DNA"/>
</dbReference>
<dbReference type="InParanoid" id="A7EYR7"/>